<dbReference type="GO" id="GO:0070403">
    <property type="term" value="F:NAD+ binding"/>
    <property type="evidence" value="ECO:0007669"/>
    <property type="project" value="InterPro"/>
</dbReference>
<dbReference type="AlphaFoldDB" id="X1J301"/>
<dbReference type="Gene3D" id="3.40.50.720">
    <property type="entry name" value="NAD(P)-binding Rossmann-like Domain"/>
    <property type="match status" value="1"/>
</dbReference>
<dbReference type="GO" id="GO:0008691">
    <property type="term" value="F:3-hydroxybutyryl-CoA dehydrogenase activity"/>
    <property type="evidence" value="ECO:0007669"/>
    <property type="project" value="TreeGrafter"/>
</dbReference>
<feature type="non-terminal residue" evidence="5">
    <location>
        <position position="255"/>
    </location>
</feature>
<comment type="caution">
    <text evidence="5">The sequence shown here is derived from an EMBL/GenBank/DDBJ whole genome shotgun (WGS) entry which is preliminary data.</text>
</comment>
<dbReference type="EMBL" id="BARU01035235">
    <property type="protein sequence ID" value="GAH72729.1"/>
    <property type="molecule type" value="Genomic_DNA"/>
</dbReference>
<dbReference type="InterPro" id="IPR022694">
    <property type="entry name" value="3-OHacyl-CoA_DH"/>
</dbReference>
<proteinExistence type="inferred from homology"/>
<dbReference type="InterPro" id="IPR006180">
    <property type="entry name" value="3-OHacyl-CoA_DH_CS"/>
</dbReference>
<feature type="domain" description="3-hydroxyacyl-CoA dehydrogenase NAD binding" evidence="4">
    <location>
        <begin position="1"/>
        <end position="164"/>
    </location>
</feature>
<evidence type="ECO:0000259" key="4">
    <source>
        <dbReference type="Pfam" id="PF02737"/>
    </source>
</evidence>
<protein>
    <recommendedName>
        <fullName evidence="6">3-hydroxyacyl-CoA dehydrogenase NAD binding domain-containing protein</fullName>
    </recommendedName>
</protein>
<dbReference type="InterPro" id="IPR036291">
    <property type="entry name" value="NAD(P)-bd_dom_sf"/>
</dbReference>
<dbReference type="InterPro" id="IPR006176">
    <property type="entry name" value="3-OHacyl-CoA_DH_NAD-bd"/>
</dbReference>
<dbReference type="PANTHER" id="PTHR48075:SF5">
    <property type="entry name" value="3-HYDROXYBUTYRYL-COA DEHYDROGENASE"/>
    <property type="match status" value="1"/>
</dbReference>
<evidence type="ECO:0000256" key="2">
    <source>
        <dbReference type="ARBA" id="ARBA00023002"/>
    </source>
</evidence>
<feature type="domain" description="3-hydroxyacyl-CoA dehydrogenase C-terminal" evidence="3">
    <location>
        <begin position="167"/>
        <end position="255"/>
    </location>
</feature>
<sequence length="255" mass="27959">QVCAQSDYQVIVSEVNDELLSKGLALINNMLTKSVNKGKISQQDMDAILQRIKGTTSIRDFSDCDLVIEAVVENLEIKKKIFAELDGVCPTHTILATNTSSMCVIEIAATTNRLDKVLGIHFFNPAPVMKLLEIVRTIATSDETVKLGKDFGKSLGKTTVIAQDTPGFIVNRLLTPFTLNAIRMLEAGIATRDDIDNAVKLGLGHPMGPLQLADLVGLDIIYHSANARYEELKELQYAPPPLLKRMVNAGWLGRK</sequence>
<dbReference type="PROSITE" id="PS00067">
    <property type="entry name" value="3HCDH"/>
    <property type="match status" value="1"/>
</dbReference>
<dbReference type="Gene3D" id="1.10.1040.10">
    <property type="entry name" value="N-(1-d-carboxylethyl)-l-norvaline Dehydrogenase, domain 2"/>
    <property type="match status" value="1"/>
</dbReference>
<dbReference type="PANTHER" id="PTHR48075">
    <property type="entry name" value="3-HYDROXYACYL-COA DEHYDROGENASE FAMILY PROTEIN"/>
    <property type="match status" value="1"/>
</dbReference>
<evidence type="ECO:0000259" key="3">
    <source>
        <dbReference type="Pfam" id="PF00725"/>
    </source>
</evidence>
<dbReference type="InterPro" id="IPR008927">
    <property type="entry name" value="6-PGluconate_DH-like_C_sf"/>
</dbReference>
<organism evidence="5">
    <name type="scientific">marine sediment metagenome</name>
    <dbReference type="NCBI Taxonomy" id="412755"/>
    <lineage>
        <taxon>unclassified sequences</taxon>
        <taxon>metagenomes</taxon>
        <taxon>ecological metagenomes</taxon>
    </lineage>
</organism>
<evidence type="ECO:0000256" key="1">
    <source>
        <dbReference type="ARBA" id="ARBA00009463"/>
    </source>
</evidence>
<dbReference type="InterPro" id="IPR006108">
    <property type="entry name" value="3HC_DH_C"/>
</dbReference>
<accession>X1J301</accession>
<evidence type="ECO:0000313" key="5">
    <source>
        <dbReference type="EMBL" id="GAH72729.1"/>
    </source>
</evidence>
<dbReference type="Pfam" id="PF00725">
    <property type="entry name" value="3HCDH"/>
    <property type="match status" value="1"/>
</dbReference>
<evidence type="ECO:0008006" key="6">
    <source>
        <dbReference type="Google" id="ProtNLM"/>
    </source>
</evidence>
<keyword evidence="2" id="KW-0560">Oxidoreductase</keyword>
<dbReference type="GO" id="GO:0006635">
    <property type="term" value="P:fatty acid beta-oxidation"/>
    <property type="evidence" value="ECO:0007669"/>
    <property type="project" value="TreeGrafter"/>
</dbReference>
<dbReference type="Pfam" id="PF02737">
    <property type="entry name" value="3HCDH_N"/>
    <property type="match status" value="1"/>
</dbReference>
<reference evidence="5" key="1">
    <citation type="journal article" date="2014" name="Front. Microbiol.">
        <title>High frequency of phylogenetically diverse reductive dehalogenase-homologous genes in deep subseafloor sedimentary metagenomes.</title>
        <authorList>
            <person name="Kawai M."/>
            <person name="Futagami T."/>
            <person name="Toyoda A."/>
            <person name="Takaki Y."/>
            <person name="Nishi S."/>
            <person name="Hori S."/>
            <person name="Arai W."/>
            <person name="Tsubouchi T."/>
            <person name="Morono Y."/>
            <person name="Uchiyama I."/>
            <person name="Ito T."/>
            <person name="Fujiyama A."/>
            <person name="Inagaki F."/>
            <person name="Takami H."/>
        </authorList>
    </citation>
    <scope>NUCLEOTIDE SEQUENCE</scope>
    <source>
        <strain evidence="5">Expedition CK06-06</strain>
    </source>
</reference>
<feature type="non-terminal residue" evidence="5">
    <location>
        <position position="1"/>
    </location>
</feature>
<gene>
    <name evidence="5" type="ORF">S03H2_55184</name>
</gene>
<dbReference type="SUPFAM" id="SSF51735">
    <property type="entry name" value="NAD(P)-binding Rossmann-fold domains"/>
    <property type="match status" value="1"/>
</dbReference>
<dbReference type="SUPFAM" id="SSF48179">
    <property type="entry name" value="6-phosphogluconate dehydrogenase C-terminal domain-like"/>
    <property type="match status" value="1"/>
</dbReference>
<comment type="similarity">
    <text evidence="1">Belongs to the 3-hydroxyacyl-CoA dehydrogenase family.</text>
</comment>
<dbReference type="InterPro" id="IPR013328">
    <property type="entry name" value="6PGD_dom2"/>
</dbReference>
<dbReference type="FunFam" id="3.40.50.720:FF:000009">
    <property type="entry name" value="Fatty oxidation complex, alpha subunit"/>
    <property type="match status" value="1"/>
</dbReference>
<name>X1J301_9ZZZZ</name>
<dbReference type="PIRSF" id="PIRSF000105">
    <property type="entry name" value="HCDH"/>
    <property type="match status" value="1"/>
</dbReference>